<dbReference type="EMBL" id="JAYRBN010000091">
    <property type="protein sequence ID" value="KAL2730124.1"/>
    <property type="molecule type" value="Genomic_DNA"/>
</dbReference>
<name>A0ABD2BBQ3_VESMC</name>
<comment type="caution">
    <text evidence="1">The sequence shown here is derived from an EMBL/GenBank/DDBJ whole genome shotgun (WGS) entry which is preliminary data.</text>
</comment>
<dbReference type="AlphaFoldDB" id="A0ABD2BBQ3"/>
<sequence>MMLQHPVEQCHLSSSHLLLDLASASWKTELISNLKRGFPLEKLFSVLFYPGLSSLPCSFLSKSGTKNDFKRQKTEKPEEGSGWLRFEIPIDGLGRVSGISSRYDRTMVSDSLRDSLEIYLRRIENDVRANSWKRKLYLEYKYRIFLGCRDDVANLIICILGDYTERRSQRSPGMPAGVSGLVEQSDSNVGHWILHLANEKITRFAGKFLHWYESPFQSIALQSDTCLPRPALTPGRLEATQSPTSSIQQSGESYFLTSDTFRLWIRREEETPGIGYHDYVPANEQERHNNE</sequence>
<protein>
    <submittedName>
        <fullName evidence="1">Uncharacterized protein</fullName>
    </submittedName>
</protein>
<proteinExistence type="predicted"/>
<evidence type="ECO:0000313" key="2">
    <source>
        <dbReference type="Proteomes" id="UP001607303"/>
    </source>
</evidence>
<keyword evidence="2" id="KW-1185">Reference proteome</keyword>
<evidence type="ECO:0000313" key="1">
    <source>
        <dbReference type="EMBL" id="KAL2730124.1"/>
    </source>
</evidence>
<dbReference type="Proteomes" id="UP001607303">
    <property type="component" value="Unassembled WGS sequence"/>
</dbReference>
<organism evidence="1 2">
    <name type="scientific">Vespula maculifrons</name>
    <name type="common">Eastern yellow jacket</name>
    <name type="synonym">Wasp</name>
    <dbReference type="NCBI Taxonomy" id="7453"/>
    <lineage>
        <taxon>Eukaryota</taxon>
        <taxon>Metazoa</taxon>
        <taxon>Ecdysozoa</taxon>
        <taxon>Arthropoda</taxon>
        <taxon>Hexapoda</taxon>
        <taxon>Insecta</taxon>
        <taxon>Pterygota</taxon>
        <taxon>Neoptera</taxon>
        <taxon>Endopterygota</taxon>
        <taxon>Hymenoptera</taxon>
        <taxon>Apocrita</taxon>
        <taxon>Aculeata</taxon>
        <taxon>Vespoidea</taxon>
        <taxon>Vespidae</taxon>
        <taxon>Vespinae</taxon>
        <taxon>Vespula</taxon>
    </lineage>
</organism>
<accession>A0ABD2BBQ3</accession>
<reference evidence="1 2" key="1">
    <citation type="journal article" date="2024" name="Ann. Entomol. Soc. Am.">
        <title>Genomic analyses of the southern and eastern yellowjacket wasps (Hymenoptera: Vespidae) reveal evolutionary signatures of social life.</title>
        <authorList>
            <person name="Catto M.A."/>
            <person name="Caine P.B."/>
            <person name="Orr S.E."/>
            <person name="Hunt B.G."/>
            <person name="Goodisman M.A.D."/>
        </authorList>
    </citation>
    <scope>NUCLEOTIDE SEQUENCE [LARGE SCALE GENOMIC DNA]</scope>
    <source>
        <strain evidence="1">232</strain>
        <tissue evidence="1">Head and thorax</tissue>
    </source>
</reference>
<gene>
    <name evidence="1" type="ORF">V1477_015935</name>
</gene>